<comment type="caution">
    <text evidence="3">The sequence shown here is derived from an EMBL/GenBank/DDBJ whole genome shotgun (WGS) entry which is preliminary data.</text>
</comment>
<dbReference type="AlphaFoldDB" id="A0A4R0RBS9"/>
<reference evidence="3 4" key="1">
    <citation type="submission" date="2018-11" db="EMBL/GenBank/DDBJ databases">
        <title>Genome assembly of Steccherinum ochraceum LE-BIN_3174, the white-rot fungus of the Steccherinaceae family (The Residual Polyporoid clade, Polyporales, Basidiomycota).</title>
        <authorList>
            <person name="Fedorova T.V."/>
            <person name="Glazunova O.A."/>
            <person name="Landesman E.O."/>
            <person name="Moiseenko K.V."/>
            <person name="Psurtseva N.V."/>
            <person name="Savinova O.S."/>
            <person name="Shakhova N.V."/>
            <person name="Tyazhelova T.V."/>
            <person name="Vasina D.V."/>
        </authorList>
    </citation>
    <scope>NUCLEOTIDE SEQUENCE [LARGE SCALE GENOMIC DNA]</scope>
    <source>
        <strain evidence="3 4">LE-BIN_3174</strain>
    </source>
</reference>
<keyword evidence="4" id="KW-1185">Reference proteome</keyword>
<name>A0A4R0RBS9_9APHY</name>
<feature type="compositionally biased region" description="Basic and acidic residues" evidence="1">
    <location>
        <begin position="315"/>
        <end position="324"/>
    </location>
</feature>
<keyword evidence="2" id="KW-0732">Signal</keyword>
<dbReference type="Proteomes" id="UP000292702">
    <property type="component" value="Unassembled WGS sequence"/>
</dbReference>
<gene>
    <name evidence="3" type="ORF">EIP91_006281</name>
</gene>
<evidence type="ECO:0000256" key="2">
    <source>
        <dbReference type="SAM" id="SignalP"/>
    </source>
</evidence>
<dbReference type="EMBL" id="RWJN01000339">
    <property type="protein sequence ID" value="TCD62875.1"/>
    <property type="molecule type" value="Genomic_DNA"/>
</dbReference>
<feature type="signal peptide" evidence="2">
    <location>
        <begin position="1"/>
        <end position="20"/>
    </location>
</feature>
<feature type="region of interest" description="Disordered" evidence="1">
    <location>
        <begin position="212"/>
        <end position="331"/>
    </location>
</feature>
<proteinExistence type="predicted"/>
<evidence type="ECO:0000256" key="1">
    <source>
        <dbReference type="SAM" id="MobiDB-lite"/>
    </source>
</evidence>
<evidence type="ECO:0000313" key="4">
    <source>
        <dbReference type="Proteomes" id="UP000292702"/>
    </source>
</evidence>
<feature type="chain" id="PRO_5020968493" evidence="2">
    <location>
        <begin position="21"/>
        <end position="331"/>
    </location>
</feature>
<protein>
    <submittedName>
        <fullName evidence="3">Uncharacterized protein</fullName>
    </submittedName>
</protein>
<accession>A0A4R0RBS9</accession>
<evidence type="ECO:0000313" key="3">
    <source>
        <dbReference type="EMBL" id="TCD62875.1"/>
    </source>
</evidence>
<sequence>MRYSTIFAGVISIAAVSIAAAPSGTVEVNDNLIARRSYSSRALRNLEARDEIRSLFLRDLLESIYSRDSTSITQLSDKNLKRDQAFSTRDAIQARGLHEIVLVGQWDSPDGALTTNIAHPALVSQPCTNFLHNIDDLNDFEVIMRYSVIFAGIISSVAAASAAVVRPVEGDNDGLLFRRFYSSHPLRGRETRDEDRSTLVLRNLLESIEARNFASNSSPQPIDRNSKRDQSEVLGTSDGFQTSDPGHDLHEHTRRAPGIATRRGRPPLTVGTNSKSDGDRGLGSQNGGYPSTSGAGAGGAAAPQKPSQPWVPTGHDLDEIDFKPHFTVRSV</sequence>
<organism evidence="3 4">
    <name type="scientific">Steccherinum ochraceum</name>
    <dbReference type="NCBI Taxonomy" id="92696"/>
    <lineage>
        <taxon>Eukaryota</taxon>
        <taxon>Fungi</taxon>
        <taxon>Dikarya</taxon>
        <taxon>Basidiomycota</taxon>
        <taxon>Agaricomycotina</taxon>
        <taxon>Agaricomycetes</taxon>
        <taxon>Polyporales</taxon>
        <taxon>Steccherinaceae</taxon>
        <taxon>Steccherinum</taxon>
    </lineage>
</organism>